<keyword evidence="6" id="KW-0418">Kinase</keyword>
<feature type="compositionally biased region" description="Polar residues" evidence="11">
    <location>
        <begin position="595"/>
        <end position="612"/>
    </location>
</feature>
<dbReference type="EMBL" id="CANTUO010000001">
    <property type="protein sequence ID" value="CAI5756973.1"/>
    <property type="molecule type" value="Genomic_DNA"/>
</dbReference>
<evidence type="ECO:0000256" key="5">
    <source>
        <dbReference type="ARBA" id="ARBA00022741"/>
    </source>
</evidence>
<evidence type="ECO:0000313" key="14">
    <source>
        <dbReference type="Proteomes" id="UP001152885"/>
    </source>
</evidence>
<evidence type="ECO:0000256" key="3">
    <source>
        <dbReference type="ARBA" id="ARBA00022553"/>
    </source>
</evidence>
<feature type="region of interest" description="Disordered" evidence="11">
    <location>
        <begin position="679"/>
        <end position="715"/>
    </location>
</feature>
<feature type="domain" description="Protein kinase" evidence="12">
    <location>
        <begin position="54"/>
        <end position="303"/>
    </location>
</feature>
<evidence type="ECO:0000313" key="13">
    <source>
        <dbReference type="EMBL" id="CAI5756973.1"/>
    </source>
</evidence>
<dbReference type="GO" id="GO:0035556">
    <property type="term" value="P:intracellular signal transduction"/>
    <property type="evidence" value="ECO:0007669"/>
    <property type="project" value="TreeGrafter"/>
</dbReference>
<comment type="caution">
    <text evidence="13">The sequence shown here is derived from an EMBL/GenBank/DDBJ whole genome shotgun (WGS) entry which is preliminary data.</text>
</comment>
<dbReference type="GO" id="GO:0005737">
    <property type="term" value="C:cytoplasm"/>
    <property type="evidence" value="ECO:0007669"/>
    <property type="project" value="TreeGrafter"/>
</dbReference>
<keyword evidence="5 10" id="KW-0547">Nucleotide-binding</keyword>
<feature type="region of interest" description="Disordered" evidence="11">
    <location>
        <begin position="913"/>
        <end position="940"/>
    </location>
</feature>
<dbReference type="OrthoDB" id="942095at2759"/>
<evidence type="ECO:0000256" key="6">
    <source>
        <dbReference type="ARBA" id="ARBA00022777"/>
    </source>
</evidence>
<evidence type="ECO:0000259" key="12">
    <source>
        <dbReference type="PROSITE" id="PS50011"/>
    </source>
</evidence>
<feature type="compositionally biased region" description="Low complexity" evidence="11">
    <location>
        <begin position="913"/>
        <end position="928"/>
    </location>
</feature>
<name>A0A9W4TWH7_9ASCO</name>
<dbReference type="InterPro" id="IPR017441">
    <property type="entry name" value="Protein_kinase_ATP_BS"/>
</dbReference>
<organism evidence="13 14">
    <name type="scientific">Candida verbasci</name>
    <dbReference type="NCBI Taxonomy" id="1227364"/>
    <lineage>
        <taxon>Eukaryota</taxon>
        <taxon>Fungi</taxon>
        <taxon>Dikarya</taxon>
        <taxon>Ascomycota</taxon>
        <taxon>Saccharomycotina</taxon>
        <taxon>Pichiomycetes</taxon>
        <taxon>Debaryomycetaceae</taxon>
        <taxon>Candida/Lodderomyces clade</taxon>
        <taxon>Candida</taxon>
    </lineage>
</organism>
<dbReference type="FunFam" id="1.10.510.10:FF:000650">
    <property type="entry name" value="Serine/threonine-protein kinase ppk16"/>
    <property type="match status" value="1"/>
</dbReference>
<feature type="region of interest" description="Disordered" evidence="11">
    <location>
        <begin position="741"/>
        <end position="798"/>
    </location>
</feature>
<dbReference type="GO" id="GO:0005524">
    <property type="term" value="F:ATP binding"/>
    <property type="evidence" value="ECO:0007669"/>
    <property type="project" value="UniProtKB-UniRule"/>
</dbReference>
<evidence type="ECO:0000256" key="7">
    <source>
        <dbReference type="ARBA" id="ARBA00022840"/>
    </source>
</evidence>
<dbReference type="InterPro" id="IPR000719">
    <property type="entry name" value="Prot_kinase_dom"/>
</dbReference>
<dbReference type="EC" id="2.7.11.1" evidence="1"/>
<gene>
    <name evidence="13" type="ORF">CANVERA_P1490</name>
</gene>
<keyword evidence="14" id="KW-1185">Reference proteome</keyword>
<evidence type="ECO:0000256" key="8">
    <source>
        <dbReference type="ARBA" id="ARBA00047899"/>
    </source>
</evidence>
<dbReference type="GO" id="GO:0030447">
    <property type="term" value="P:filamentous growth"/>
    <property type="evidence" value="ECO:0007669"/>
    <property type="project" value="UniProtKB-ARBA"/>
</dbReference>
<feature type="compositionally biased region" description="Polar residues" evidence="11">
    <location>
        <begin position="691"/>
        <end position="715"/>
    </location>
</feature>
<evidence type="ECO:0000256" key="4">
    <source>
        <dbReference type="ARBA" id="ARBA00022679"/>
    </source>
</evidence>
<feature type="compositionally biased region" description="Basic residues" evidence="11">
    <location>
        <begin position="412"/>
        <end position="421"/>
    </location>
</feature>
<dbReference type="Proteomes" id="UP001152885">
    <property type="component" value="Unassembled WGS sequence"/>
</dbReference>
<dbReference type="GO" id="GO:0004674">
    <property type="term" value="F:protein serine/threonine kinase activity"/>
    <property type="evidence" value="ECO:0007669"/>
    <property type="project" value="UniProtKB-KW"/>
</dbReference>
<dbReference type="PROSITE" id="PS00107">
    <property type="entry name" value="PROTEIN_KINASE_ATP"/>
    <property type="match status" value="1"/>
</dbReference>
<comment type="catalytic activity">
    <reaction evidence="8">
        <text>L-threonyl-[protein] + ATP = O-phospho-L-threonyl-[protein] + ADP + H(+)</text>
        <dbReference type="Rhea" id="RHEA:46608"/>
        <dbReference type="Rhea" id="RHEA-COMP:11060"/>
        <dbReference type="Rhea" id="RHEA-COMP:11605"/>
        <dbReference type="ChEBI" id="CHEBI:15378"/>
        <dbReference type="ChEBI" id="CHEBI:30013"/>
        <dbReference type="ChEBI" id="CHEBI:30616"/>
        <dbReference type="ChEBI" id="CHEBI:61977"/>
        <dbReference type="ChEBI" id="CHEBI:456216"/>
        <dbReference type="EC" id="2.7.11.1"/>
    </reaction>
</comment>
<evidence type="ECO:0000256" key="2">
    <source>
        <dbReference type="ARBA" id="ARBA00022527"/>
    </source>
</evidence>
<sequence>MNGTGVINPSNINNETNINGKYINDQNYTAKLAAQYNEFYLNITSPKINQIGNYKIIKEIGEGSFGKVYLATHIILNINVVLKCGLIDDPNIVREIYYHKQLKMKNIVSLYEVIKTENHLWIVMEYCQGGELYYHIYEKKRLTLAECKPIFFQIVLGVKYVHSLNLSHRDLKLENILLADQKKSIVKLTDFGFIREFNPQSRKFLSTICGTTVYMAPELISQSKYSGFQIDIWSLGIILYTMLYGVLPFDDDDEMIVKNKILTIDPEFAEIVPNDVNLLINKMLNKDPNLRPNLNEILNSSFLIDIYNKHLEKERKEKFKKQYDVNDSESILSINQHYNTIKQPFSTKIEKDLIKKLQRLDLNIEELQESVYNNEMNSLTAFYELLLTQEFTKKKKKYIKEKKRKYYEAKHSLKRSKKRVKSALSLSSDPSLTGSQPLERIFSTLSITSNKNSSKTNLTKYASNTTNRKSLDHHPQSLQLPNQNIPKSPTNRLSVEPKFSSLKSHSRKSSQVISPTSSNPQSNINGNGVSLSSVPLQRAVSFVPDERRLSNASSNKEFTRRNNKSGKILNKLQFWKKTKYNTDSMTIDDEDSTSHHSNVTSNGKATTNNINNDYDVADPLELQIKRSVPEQEQNQLQSEKKSTNDQQSTILFEPNFRRTNLSPNDTNVQDSRLLIPNDTNIQDSRLLIPNGTESPSTPPSSDNKLTRTRPSSMISQFSQFSRLSQMSTMLSESELDILDETDTMDDDDDDDDAYESSINTSQDNSKLPSATGMTPTSSNVINHRHKKRPSYKRALSSDVSIQTNSSSNYSMSIANTNNNKKKTSITKLVDYLNANEKNGPIDPTSNLPSILNNESEKFPYQRAPSPPVGFKFGNKPQKKISISMFSYNNSNHGPTTVFPKSYQDTKQVEEWLNNGTTNSTTTTNKNTTYEPVINEEDEDE</sequence>
<dbReference type="SUPFAM" id="SSF56112">
    <property type="entry name" value="Protein kinase-like (PK-like)"/>
    <property type="match status" value="1"/>
</dbReference>
<dbReference type="PROSITE" id="PS00108">
    <property type="entry name" value="PROTEIN_KINASE_ST"/>
    <property type="match status" value="1"/>
</dbReference>
<feature type="compositionally biased region" description="Polar residues" evidence="11">
    <location>
        <begin position="476"/>
        <end position="493"/>
    </location>
</feature>
<feature type="compositionally biased region" description="Polar residues" evidence="11">
    <location>
        <begin position="511"/>
        <end position="530"/>
    </location>
</feature>
<feature type="region of interest" description="Disordered" evidence="11">
    <location>
        <begin position="467"/>
        <end position="530"/>
    </location>
</feature>
<proteinExistence type="predicted"/>
<keyword evidence="7 10" id="KW-0067">ATP-binding</keyword>
<dbReference type="SMART" id="SM00220">
    <property type="entry name" value="S_TKc"/>
    <property type="match status" value="1"/>
</dbReference>
<dbReference type="CDD" id="cd14003">
    <property type="entry name" value="STKc_AMPK-like"/>
    <property type="match status" value="1"/>
</dbReference>
<feature type="compositionally biased region" description="Basic residues" evidence="11">
    <location>
        <begin position="782"/>
        <end position="791"/>
    </location>
</feature>
<feature type="binding site" evidence="10">
    <location>
        <position position="83"/>
    </location>
    <ligand>
        <name>ATP</name>
        <dbReference type="ChEBI" id="CHEBI:30616"/>
    </ligand>
</feature>
<dbReference type="AlphaFoldDB" id="A0A9W4TWH7"/>
<evidence type="ECO:0000256" key="11">
    <source>
        <dbReference type="SAM" id="MobiDB-lite"/>
    </source>
</evidence>
<dbReference type="Gene3D" id="1.10.510.10">
    <property type="entry name" value="Transferase(Phosphotransferase) domain 1"/>
    <property type="match status" value="1"/>
</dbReference>
<reference evidence="13" key="1">
    <citation type="submission" date="2022-12" db="EMBL/GenBank/DDBJ databases">
        <authorList>
            <person name="Brejova B."/>
        </authorList>
    </citation>
    <scope>NUCLEOTIDE SEQUENCE</scope>
</reference>
<dbReference type="PANTHER" id="PTHR24346:SF110">
    <property type="entry name" value="NON-SPECIFIC SERINE_THREONINE PROTEIN KINASE"/>
    <property type="match status" value="1"/>
</dbReference>
<feature type="compositionally biased region" description="Polar residues" evidence="11">
    <location>
        <begin position="756"/>
        <end position="781"/>
    </location>
</feature>
<keyword evidence="2" id="KW-0723">Serine/threonine-protein kinase</keyword>
<protein>
    <recommendedName>
        <fullName evidence="1">non-specific serine/threonine protein kinase</fullName>
        <ecNumber evidence="1">2.7.11.1</ecNumber>
    </recommendedName>
</protein>
<feature type="compositionally biased region" description="Polar residues" evidence="11">
    <location>
        <begin position="424"/>
        <end position="433"/>
    </location>
</feature>
<dbReference type="PROSITE" id="PS50011">
    <property type="entry name" value="PROTEIN_KINASE_DOM"/>
    <property type="match status" value="1"/>
</dbReference>
<evidence type="ECO:0000256" key="1">
    <source>
        <dbReference type="ARBA" id="ARBA00012513"/>
    </source>
</evidence>
<dbReference type="Pfam" id="PF00069">
    <property type="entry name" value="Pkinase"/>
    <property type="match status" value="1"/>
</dbReference>
<feature type="region of interest" description="Disordered" evidence="11">
    <location>
        <begin position="586"/>
        <end position="613"/>
    </location>
</feature>
<comment type="catalytic activity">
    <reaction evidence="9">
        <text>L-seryl-[protein] + ATP = O-phospho-L-seryl-[protein] + ADP + H(+)</text>
        <dbReference type="Rhea" id="RHEA:17989"/>
        <dbReference type="Rhea" id="RHEA-COMP:9863"/>
        <dbReference type="Rhea" id="RHEA-COMP:11604"/>
        <dbReference type="ChEBI" id="CHEBI:15378"/>
        <dbReference type="ChEBI" id="CHEBI:29999"/>
        <dbReference type="ChEBI" id="CHEBI:30616"/>
        <dbReference type="ChEBI" id="CHEBI:83421"/>
        <dbReference type="ChEBI" id="CHEBI:456216"/>
        <dbReference type="EC" id="2.7.11.1"/>
    </reaction>
</comment>
<feature type="compositionally biased region" description="Acidic residues" evidence="11">
    <location>
        <begin position="741"/>
        <end position="754"/>
    </location>
</feature>
<evidence type="ECO:0000256" key="9">
    <source>
        <dbReference type="ARBA" id="ARBA00048679"/>
    </source>
</evidence>
<evidence type="ECO:0000256" key="10">
    <source>
        <dbReference type="PROSITE-ProRule" id="PRU10141"/>
    </source>
</evidence>
<keyword evidence="4" id="KW-0808">Transferase</keyword>
<dbReference type="InterPro" id="IPR011009">
    <property type="entry name" value="Kinase-like_dom_sf"/>
</dbReference>
<dbReference type="PANTHER" id="PTHR24346">
    <property type="entry name" value="MAP/MICROTUBULE AFFINITY-REGULATING KINASE"/>
    <property type="match status" value="1"/>
</dbReference>
<dbReference type="InterPro" id="IPR008271">
    <property type="entry name" value="Ser/Thr_kinase_AS"/>
</dbReference>
<keyword evidence="3" id="KW-0597">Phosphoprotein</keyword>
<accession>A0A9W4TWH7</accession>
<feature type="region of interest" description="Disordered" evidence="11">
    <location>
        <begin position="409"/>
        <end position="433"/>
    </location>
</feature>